<keyword evidence="8 14" id="KW-0406">Ion transport</keyword>
<feature type="binding site" evidence="14">
    <location>
        <position position="69"/>
    </location>
    <ligand>
        <name>Na(+)</name>
        <dbReference type="ChEBI" id="CHEBI:29101"/>
        <note>structural</note>
    </ligand>
</feature>
<dbReference type="RefSeq" id="WP_076569423.1">
    <property type="nucleotide sequence ID" value="NZ_FTOK01000001.1"/>
</dbReference>
<name>A0ABY1KL03_9BACI</name>
<comment type="catalytic activity">
    <reaction evidence="12">
        <text>fluoride(in) = fluoride(out)</text>
        <dbReference type="Rhea" id="RHEA:76159"/>
        <dbReference type="ChEBI" id="CHEBI:17051"/>
    </reaction>
    <physiologicalReaction direction="left-to-right" evidence="12">
        <dbReference type="Rhea" id="RHEA:76160"/>
    </physiologicalReaction>
</comment>
<gene>
    <name evidence="14" type="primary">fluC</name>
    <name evidence="14" type="synonym">crcB</name>
    <name evidence="15" type="ORF">SAMN05421758_101337</name>
</gene>
<dbReference type="Proteomes" id="UP000199777">
    <property type="component" value="Unassembled WGS sequence"/>
</dbReference>
<comment type="function">
    <text evidence="13 14">Fluoride-specific ion channel. Important for reducing fluoride concentration in the cell, thus reducing its toxicity.</text>
</comment>
<dbReference type="HAMAP" id="MF_00454">
    <property type="entry name" value="FluC"/>
    <property type="match status" value="1"/>
</dbReference>
<evidence type="ECO:0000256" key="13">
    <source>
        <dbReference type="ARBA" id="ARBA00049940"/>
    </source>
</evidence>
<evidence type="ECO:0000256" key="9">
    <source>
        <dbReference type="ARBA" id="ARBA00023136"/>
    </source>
</evidence>
<keyword evidence="7 14" id="KW-0915">Sodium</keyword>
<protein>
    <recommendedName>
        <fullName evidence="14">Fluoride-specific ion channel FluC</fullName>
    </recommendedName>
</protein>
<proteinExistence type="inferred from homology"/>
<evidence type="ECO:0000256" key="4">
    <source>
        <dbReference type="ARBA" id="ARBA00022692"/>
    </source>
</evidence>
<evidence type="ECO:0000256" key="3">
    <source>
        <dbReference type="ARBA" id="ARBA00022475"/>
    </source>
</evidence>
<evidence type="ECO:0000256" key="2">
    <source>
        <dbReference type="ARBA" id="ARBA00022448"/>
    </source>
</evidence>
<evidence type="ECO:0000256" key="5">
    <source>
        <dbReference type="ARBA" id="ARBA00022723"/>
    </source>
</evidence>
<evidence type="ECO:0000256" key="14">
    <source>
        <dbReference type="HAMAP-Rule" id="MF_00454"/>
    </source>
</evidence>
<keyword evidence="9 14" id="KW-0472">Membrane</keyword>
<evidence type="ECO:0000313" key="16">
    <source>
        <dbReference type="Proteomes" id="UP000199777"/>
    </source>
</evidence>
<feature type="transmembrane region" description="Helical" evidence="14">
    <location>
        <begin position="6"/>
        <end position="23"/>
    </location>
</feature>
<accession>A0ABY1KL03</accession>
<comment type="activity regulation">
    <text evidence="14">Na(+) is not transported, but it plays an essential structural role and its presence is essential for fluoride channel function.</text>
</comment>
<keyword evidence="6 14" id="KW-1133">Transmembrane helix</keyword>
<dbReference type="EMBL" id="FTOK01000001">
    <property type="protein sequence ID" value="SIS46787.1"/>
    <property type="molecule type" value="Genomic_DNA"/>
</dbReference>
<feature type="transmembrane region" description="Helical" evidence="14">
    <location>
        <begin position="61"/>
        <end position="81"/>
    </location>
</feature>
<feature type="transmembrane region" description="Helical" evidence="14">
    <location>
        <begin position="35"/>
        <end position="55"/>
    </location>
</feature>
<keyword evidence="4 14" id="KW-0812">Transmembrane</keyword>
<dbReference type="PANTHER" id="PTHR28259:SF16">
    <property type="entry name" value="FLUORIDE-SPECIFIC ION CHANNEL FLUC 2"/>
    <property type="match status" value="1"/>
</dbReference>
<reference evidence="15 16" key="1">
    <citation type="submission" date="2017-01" db="EMBL/GenBank/DDBJ databases">
        <authorList>
            <person name="Varghese N."/>
            <person name="Submissions S."/>
        </authorList>
    </citation>
    <scope>NUCLEOTIDE SEQUENCE [LARGE SCALE GENOMIC DNA]</scope>
    <source>
        <strain evidence="15 16">DSM 22782</strain>
    </source>
</reference>
<keyword evidence="5 14" id="KW-0479">Metal-binding</keyword>
<keyword evidence="2 14" id="KW-0813">Transport</keyword>
<evidence type="ECO:0000313" key="15">
    <source>
        <dbReference type="EMBL" id="SIS46787.1"/>
    </source>
</evidence>
<evidence type="ECO:0000256" key="1">
    <source>
        <dbReference type="ARBA" id="ARBA00004651"/>
    </source>
</evidence>
<dbReference type="Pfam" id="PF02537">
    <property type="entry name" value="CRCB"/>
    <property type="match status" value="1"/>
</dbReference>
<evidence type="ECO:0000256" key="11">
    <source>
        <dbReference type="ARBA" id="ARBA00035120"/>
    </source>
</evidence>
<sequence>MTILSIILVGLGGSIGALLRFSFSEKWNSGSFPTGTLAVNWFGSFFLGALIGARFSGHPFLFAGTGMAGALTTFSTMQLEGITLYKRIERKRFLLYQFISYTGGIALAWAGMWAGRLFH</sequence>
<feature type="transmembrane region" description="Helical" evidence="14">
    <location>
        <begin position="93"/>
        <end position="114"/>
    </location>
</feature>
<comment type="subcellular location">
    <subcellularLocation>
        <location evidence="1 14">Cell membrane</location>
        <topology evidence="1 14">Multi-pass membrane protein</topology>
    </subcellularLocation>
</comment>
<evidence type="ECO:0000256" key="12">
    <source>
        <dbReference type="ARBA" id="ARBA00035585"/>
    </source>
</evidence>
<dbReference type="InterPro" id="IPR003691">
    <property type="entry name" value="FluC"/>
</dbReference>
<comment type="caution">
    <text evidence="15">The sequence shown here is derived from an EMBL/GenBank/DDBJ whole genome shotgun (WGS) entry which is preliminary data.</text>
</comment>
<evidence type="ECO:0000256" key="10">
    <source>
        <dbReference type="ARBA" id="ARBA00023303"/>
    </source>
</evidence>
<comment type="similarity">
    <text evidence="11 14">Belongs to the fluoride channel Fluc/FEX (TC 1.A.43) family.</text>
</comment>
<keyword evidence="16" id="KW-1185">Reference proteome</keyword>
<keyword evidence="10 14" id="KW-0407">Ion channel</keyword>
<organism evidence="15 16">
    <name type="scientific">Salimicrobium salexigens</name>
    <dbReference type="NCBI Taxonomy" id="908941"/>
    <lineage>
        <taxon>Bacteria</taxon>
        <taxon>Bacillati</taxon>
        <taxon>Bacillota</taxon>
        <taxon>Bacilli</taxon>
        <taxon>Bacillales</taxon>
        <taxon>Bacillaceae</taxon>
        <taxon>Salimicrobium</taxon>
    </lineage>
</organism>
<evidence type="ECO:0000256" key="8">
    <source>
        <dbReference type="ARBA" id="ARBA00023065"/>
    </source>
</evidence>
<dbReference type="PANTHER" id="PTHR28259">
    <property type="entry name" value="FLUORIDE EXPORT PROTEIN 1-RELATED"/>
    <property type="match status" value="1"/>
</dbReference>
<feature type="binding site" evidence="14">
    <location>
        <position position="72"/>
    </location>
    <ligand>
        <name>Na(+)</name>
        <dbReference type="ChEBI" id="CHEBI:29101"/>
        <note>structural</note>
    </ligand>
</feature>
<evidence type="ECO:0000256" key="6">
    <source>
        <dbReference type="ARBA" id="ARBA00022989"/>
    </source>
</evidence>
<keyword evidence="3 14" id="KW-1003">Cell membrane</keyword>
<evidence type="ECO:0000256" key="7">
    <source>
        <dbReference type="ARBA" id="ARBA00023053"/>
    </source>
</evidence>